<gene>
    <name evidence="1" type="ORF">SE17_44070</name>
</gene>
<evidence type="ECO:0000313" key="2">
    <source>
        <dbReference type="Proteomes" id="UP000050509"/>
    </source>
</evidence>
<evidence type="ECO:0000313" key="1">
    <source>
        <dbReference type="EMBL" id="KPV45766.1"/>
    </source>
</evidence>
<feature type="non-terminal residue" evidence="1">
    <location>
        <position position="1"/>
    </location>
</feature>
<organism evidence="1 2">
    <name type="scientific">Kouleothrix aurantiaca</name>
    <dbReference type="NCBI Taxonomy" id="186479"/>
    <lineage>
        <taxon>Bacteria</taxon>
        <taxon>Bacillati</taxon>
        <taxon>Chloroflexota</taxon>
        <taxon>Chloroflexia</taxon>
        <taxon>Chloroflexales</taxon>
        <taxon>Roseiflexineae</taxon>
        <taxon>Roseiflexaceae</taxon>
        <taxon>Kouleothrix</taxon>
    </lineage>
</organism>
<comment type="caution">
    <text evidence="1">The sequence shown here is derived from an EMBL/GenBank/DDBJ whole genome shotgun (WGS) entry which is preliminary data.</text>
</comment>
<keyword evidence="2" id="KW-1185">Reference proteome</keyword>
<evidence type="ECO:0008006" key="3">
    <source>
        <dbReference type="Google" id="ProtNLM"/>
    </source>
</evidence>
<reference evidence="1 2" key="1">
    <citation type="submission" date="2015-09" db="EMBL/GenBank/DDBJ databases">
        <title>Draft genome sequence of Kouleothrix aurantiaca JCM 19913.</title>
        <authorList>
            <person name="Hemp J."/>
        </authorList>
    </citation>
    <scope>NUCLEOTIDE SEQUENCE [LARGE SCALE GENOMIC DNA]</scope>
    <source>
        <strain evidence="1 2">COM-B</strain>
    </source>
</reference>
<accession>A0A0P9D0V2</accession>
<dbReference type="Gene3D" id="3.30.230.10">
    <property type="match status" value="1"/>
</dbReference>
<dbReference type="EMBL" id="LJCR01003715">
    <property type="protein sequence ID" value="KPV45766.1"/>
    <property type="molecule type" value="Genomic_DNA"/>
</dbReference>
<name>A0A0P9D0V2_9CHLR</name>
<proteinExistence type="predicted"/>
<dbReference type="InterPro" id="IPR014721">
    <property type="entry name" value="Ribsml_uS5_D2-typ_fold_subgr"/>
</dbReference>
<feature type="non-terminal residue" evidence="1">
    <location>
        <position position="170"/>
    </location>
</feature>
<protein>
    <recommendedName>
        <fullName evidence="3">GHMP kinase N-terminal domain-containing protein</fullName>
    </recommendedName>
</protein>
<sequence length="170" mass="17349">ALQHPPIQLDARSAAQLLATGGRADLANQQAARAVEQLSLPAQGDIEIELAIPSLMGLGSAGMLGLSVAQALLALHDQPATDAAALADAAGLSRPEALELHAFAHGGLLQVAADGQLLRRAEIAHDEDNAWVWVLVLPRLTVGADETLEAQRRGALLAATASADDGAALG</sequence>
<dbReference type="Proteomes" id="UP000050509">
    <property type="component" value="Unassembled WGS sequence"/>
</dbReference>
<dbReference type="AlphaFoldDB" id="A0A0P9D0V2"/>